<dbReference type="Proteomes" id="UP000656042">
    <property type="component" value="Unassembled WGS sequence"/>
</dbReference>
<accession>A0A8J3FNI3</accession>
<keyword evidence="3" id="KW-1185">Reference proteome</keyword>
<dbReference type="EMBL" id="BMMX01000006">
    <property type="protein sequence ID" value="GGK87491.1"/>
    <property type="molecule type" value="Genomic_DNA"/>
</dbReference>
<feature type="region of interest" description="Disordered" evidence="1">
    <location>
        <begin position="114"/>
        <end position="148"/>
    </location>
</feature>
<name>A0A8J3FNI3_9ACTN</name>
<evidence type="ECO:0000313" key="3">
    <source>
        <dbReference type="Proteomes" id="UP000656042"/>
    </source>
</evidence>
<comment type="caution">
    <text evidence="2">The sequence shown here is derived from an EMBL/GenBank/DDBJ whole genome shotgun (WGS) entry which is preliminary data.</text>
</comment>
<evidence type="ECO:0000256" key="1">
    <source>
        <dbReference type="SAM" id="MobiDB-lite"/>
    </source>
</evidence>
<dbReference type="AlphaFoldDB" id="A0A8J3FNI3"/>
<evidence type="ECO:0000313" key="2">
    <source>
        <dbReference type="EMBL" id="GGK87491.1"/>
    </source>
</evidence>
<protein>
    <submittedName>
        <fullName evidence="2">Uncharacterized protein</fullName>
    </submittedName>
</protein>
<proteinExistence type="predicted"/>
<reference evidence="2" key="1">
    <citation type="journal article" date="2014" name="Int. J. Syst. Evol. Microbiol.">
        <title>Complete genome sequence of Corynebacterium casei LMG S-19264T (=DSM 44701T), isolated from a smear-ripened cheese.</title>
        <authorList>
            <consortium name="US DOE Joint Genome Institute (JGI-PGF)"/>
            <person name="Walter F."/>
            <person name="Albersmeier A."/>
            <person name="Kalinowski J."/>
            <person name="Ruckert C."/>
        </authorList>
    </citation>
    <scope>NUCLEOTIDE SEQUENCE</scope>
    <source>
        <strain evidence="2">CGMCC 4.7299</strain>
    </source>
</reference>
<reference evidence="2" key="2">
    <citation type="submission" date="2020-09" db="EMBL/GenBank/DDBJ databases">
        <authorList>
            <person name="Sun Q."/>
            <person name="Zhou Y."/>
        </authorList>
    </citation>
    <scope>NUCLEOTIDE SEQUENCE</scope>
    <source>
        <strain evidence="2">CGMCC 4.7299</strain>
    </source>
</reference>
<sequence>MNLFQPGIEPVGCAPSTSGGICRPRHVENRFIVKGGDGTNLTCRALHGQLTERFEPGSTARPRGHGPALLRPRVERTLSDHPEVSPLIAALHVVGEHVGAVLDRPELGDPLTTTFSTFTEPRPAPRSTTRPHGLGRHLGTMSTLPDPR</sequence>
<organism evidence="2 3">
    <name type="scientific">Mangrovihabitans endophyticus</name>
    <dbReference type="NCBI Taxonomy" id="1751298"/>
    <lineage>
        <taxon>Bacteria</taxon>
        <taxon>Bacillati</taxon>
        <taxon>Actinomycetota</taxon>
        <taxon>Actinomycetes</taxon>
        <taxon>Micromonosporales</taxon>
        <taxon>Micromonosporaceae</taxon>
        <taxon>Mangrovihabitans</taxon>
    </lineage>
</organism>
<gene>
    <name evidence="2" type="ORF">GCM10012284_21950</name>
</gene>